<comment type="caution">
    <text evidence="2">The sequence shown here is derived from an EMBL/GenBank/DDBJ whole genome shotgun (WGS) entry which is preliminary data.</text>
</comment>
<reference evidence="2" key="1">
    <citation type="submission" date="2019-04" db="EMBL/GenBank/DDBJ databases">
        <title>Genome assembly of Zosterops borbonicus 15179.</title>
        <authorList>
            <person name="Leroy T."/>
            <person name="Anselmetti Y."/>
            <person name="Tilak M.-K."/>
            <person name="Nabholz B."/>
        </authorList>
    </citation>
    <scope>NUCLEOTIDE SEQUENCE</scope>
    <source>
        <strain evidence="2">HGM_15179</strain>
        <tissue evidence="2">Muscle</tissue>
    </source>
</reference>
<keyword evidence="3" id="KW-1185">Reference proteome</keyword>
<protein>
    <submittedName>
        <fullName evidence="2">Uncharacterized protein</fullName>
    </submittedName>
</protein>
<feature type="non-terminal residue" evidence="2">
    <location>
        <position position="1"/>
    </location>
</feature>
<evidence type="ECO:0000313" key="3">
    <source>
        <dbReference type="Proteomes" id="UP000796761"/>
    </source>
</evidence>
<dbReference type="EMBL" id="SWJQ01000038">
    <property type="protein sequence ID" value="TRZ24836.1"/>
    <property type="molecule type" value="Genomic_DNA"/>
</dbReference>
<feature type="signal peptide" evidence="1">
    <location>
        <begin position="1"/>
        <end position="15"/>
    </location>
</feature>
<gene>
    <name evidence="2" type="ORF">HGM15179_002254</name>
</gene>
<evidence type="ECO:0000256" key="1">
    <source>
        <dbReference type="SAM" id="SignalP"/>
    </source>
</evidence>
<dbReference type="Proteomes" id="UP000796761">
    <property type="component" value="Unassembled WGS sequence"/>
</dbReference>
<proteinExistence type="predicted"/>
<evidence type="ECO:0000313" key="2">
    <source>
        <dbReference type="EMBL" id="TRZ24836.1"/>
    </source>
</evidence>
<feature type="chain" id="PRO_5035434589" evidence="1">
    <location>
        <begin position="16"/>
        <end position="83"/>
    </location>
</feature>
<accession>A0A8K1GVY0</accession>
<sequence>LLQTLLLNTHSLVVPLPVLPCSRKAQRTHREAPSPLGTSNEGLKCLLLGGSCSGACCQSVIQTSSSLVPHRKTSSMEISQTHW</sequence>
<organism evidence="2 3">
    <name type="scientific">Zosterops borbonicus</name>
    <dbReference type="NCBI Taxonomy" id="364589"/>
    <lineage>
        <taxon>Eukaryota</taxon>
        <taxon>Metazoa</taxon>
        <taxon>Chordata</taxon>
        <taxon>Craniata</taxon>
        <taxon>Vertebrata</taxon>
        <taxon>Euteleostomi</taxon>
        <taxon>Archelosauria</taxon>
        <taxon>Archosauria</taxon>
        <taxon>Dinosauria</taxon>
        <taxon>Saurischia</taxon>
        <taxon>Theropoda</taxon>
        <taxon>Coelurosauria</taxon>
        <taxon>Aves</taxon>
        <taxon>Neognathae</taxon>
        <taxon>Neoaves</taxon>
        <taxon>Telluraves</taxon>
        <taxon>Australaves</taxon>
        <taxon>Passeriformes</taxon>
        <taxon>Sylvioidea</taxon>
        <taxon>Zosteropidae</taxon>
        <taxon>Zosterops</taxon>
    </lineage>
</organism>
<dbReference type="AlphaFoldDB" id="A0A8K1GVY0"/>
<name>A0A8K1GVY0_9PASS</name>
<keyword evidence="1" id="KW-0732">Signal</keyword>
<feature type="non-terminal residue" evidence="2">
    <location>
        <position position="83"/>
    </location>
</feature>